<dbReference type="PANTHER" id="PTHR47664">
    <property type="entry name" value="NLPC_P60 DOMAIN-CONTAINING PROTEIN"/>
    <property type="match status" value="1"/>
</dbReference>
<feature type="compositionally biased region" description="Basic and acidic residues" evidence="1">
    <location>
        <begin position="548"/>
        <end position="557"/>
    </location>
</feature>
<dbReference type="Gene3D" id="3.90.1720.10">
    <property type="entry name" value="endopeptidase domain like (from Nostoc punctiforme)"/>
    <property type="match status" value="1"/>
</dbReference>
<feature type="compositionally biased region" description="Basic and acidic residues" evidence="1">
    <location>
        <begin position="339"/>
        <end position="348"/>
    </location>
</feature>
<reference evidence="2 3" key="1">
    <citation type="journal article" date="2021" name="Elife">
        <title>Chloroplast acquisition without the gene transfer in kleptoplastic sea slugs, Plakobranchus ocellatus.</title>
        <authorList>
            <person name="Maeda T."/>
            <person name="Takahashi S."/>
            <person name="Yoshida T."/>
            <person name="Shimamura S."/>
            <person name="Takaki Y."/>
            <person name="Nagai Y."/>
            <person name="Toyoda A."/>
            <person name="Suzuki Y."/>
            <person name="Arimoto A."/>
            <person name="Ishii H."/>
            <person name="Satoh N."/>
            <person name="Nishiyama T."/>
            <person name="Hasebe M."/>
            <person name="Maruyama T."/>
            <person name="Minagawa J."/>
            <person name="Obokata J."/>
            <person name="Shigenobu S."/>
        </authorList>
    </citation>
    <scope>NUCLEOTIDE SEQUENCE [LARGE SCALE GENOMIC DNA]</scope>
</reference>
<accession>A0AAV4BR67</accession>
<proteinExistence type="predicted"/>
<dbReference type="EMBL" id="BLXT01005315">
    <property type="protein sequence ID" value="GFO22073.1"/>
    <property type="molecule type" value="Genomic_DNA"/>
</dbReference>
<protein>
    <submittedName>
        <fullName evidence="2">Uncharacterized protein</fullName>
    </submittedName>
</protein>
<feature type="region of interest" description="Disordered" evidence="1">
    <location>
        <begin position="1297"/>
        <end position="1341"/>
    </location>
</feature>
<evidence type="ECO:0000313" key="2">
    <source>
        <dbReference type="EMBL" id="GFO22073.1"/>
    </source>
</evidence>
<feature type="region of interest" description="Disordered" evidence="1">
    <location>
        <begin position="613"/>
        <end position="643"/>
    </location>
</feature>
<sequence length="1488" mass="164390">MTMFSSQRWRRLQMFVLSAAPEYNSPIFLDCCGLVRQVVRDLQDDLGFRLGPWNQAYMFDTLPVTLTKRQMRPGDLVFMTGDYTNPKKRKQRHNMLHVEIWLGEGDKTIGSRWNNGKVSTFDSYKFDPKSFHNEQYIFKSIDTWLMGICHSYCPKHPWRQRKFNPSAKSIFNADDAMQDEKANPDSDDDNADKDGRKGFQSGPLLEQGEESDGDGQGGGGGVDSSLTVEDVTLDIPANSRISTPGSAARGSKTKIARMPSPRKFKTSLKNRIRATGTSVKLGSKGPSENKPQHVKDQVGGSDTSPGKRTSSRDRQNSGNATLTMDHDAMVLPQSSGSKGARDRKKEPMIGDLSLLRASNRRVTATVVTSAKTTHGDAEVIGARSSPSILREVTDEEIEYIPNRLPSRSSARGSNAWRTLKEREVLVQAREKKVDGEHRSQRNTAAANSITSTGIFHGHPAKNETNDSKSHLSVISSHDSVIPKAMPSPCSKLQSSETNLIFRTNTNFFKAGRADKSRPEDMVPGRNGPKDERCARDTNKTWRLSSRMSPERDGGCSKDRLDLKLVKQKLISANLIDENGCDSDSDLKSDDYSDDELRDRDINDITSCLIIQKSPRFQPASEKSPRKNISDQQKGRKTGGKQAKGFACKSNVAQAKSGQTHNGSELGITGGRRLCDSTPVFLSTSILQSALCMWQGGGANDTPSPLPLPPVDDSSVVVCAGTMSQMSSLKGLKKERAGSSSEVKCDATKISLGICGNRREGHWNNPNVFSSHNIRNQFSDLQRLGNECISSTLQKENKEHISSAEDVEEGKEILYPPEQNDPGIEHSRQLIDHHIATGSEDVNSYPNLTHQKVYVTSNIEEATDPEDEDEFDISDTSFTSDISFDDQHLGSADCQRNKESLDEIECTNVSSISKRLTAVSRPCKTRRHWPGSAVGHRGDIEPLEGFPAVYFGTSSQGLNPLRYEQEADTDDEMESALALTSVNNCYRQMDILSQDGLHDDFSDVGDLNKYMAVTGDYQGYCSLPGNQRLNPAWEWLYSFQQGLSSWSHGEANANNNSKILESFCERGTSICARPEDDFEVDQIELIYRENTRDKDSPDYRYISPLSPRRQLLPPLDTALSQTCGKNRYTIMGREHNSSALPHFRRGCAAQTNDEPEKSLLWQPFSQYQASSLLANYVLNQQPRRATDEDFDEADTRFKTRELSMNEITDVDKCASTEQYSGLCDSLSRSGLQSSQASCTDMHESQQPVKRSLPKETNKSTPNVAGRKRSYFEKLRSQEERAHRMKVMEWSIWGGNSAAADGNNNSDGVAEAPNRLSNTDEQPKPQPDHETAVPNSVNSYDPQWAKSEAGLSGIGLTNDSKVSIPFHLSKNANRTGGGKSGKDKGAEHLTAANEGDGVIDVGNASLSSPPLIGLLNTQTLDSSWASPSAAVWSWNTNIFCARLKLDPAFDNVGPQCFECAVTSRVLTTTVHHNLGFGQTDSNTGPYSARL</sequence>
<gene>
    <name evidence="2" type="ORF">PoB_004857800</name>
</gene>
<feature type="region of interest" description="Disordered" evidence="1">
    <location>
        <begin position="1233"/>
        <end position="1268"/>
    </location>
</feature>
<dbReference type="InterPro" id="IPR038765">
    <property type="entry name" value="Papain-like_cys_pep_sf"/>
</dbReference>
<dbReference type="PANTHER" id="PTHR47664:SF1">
    <property type="entry name" value="CHROMOSOME UNDETERMINED SCAFFOLD_14, WHOLE GENOME SHOTGUN SEQUENCE"/>
    <property type="match status" value="1"/>
</dbReference>
<feature type="compositionally biased region" description="Basic residues" evidence="1">
    <location>
        <begin position="251"/>
        <end position="272"/>
    </location>
</feature>
<feature type="region of interest" description="Disordered" evidence="1">
    <location>
        <begin position="178"/>
        <end position="354"/>
    </location>
</feature>
<feature type="compositionally biased region" description="Basic and acidic residues" evidence="1">
    <location>
        <begin position="513"/>
        <end position="539"/>
    </location>
</feature>
<keyword evidence="3" id="KW-1185">Reference proteome</keyword>
<feature type="compositionally biased region" description="Low complexity" evidence="1">
    <location>
        <begin position="1297"/>
        <end position="1308"/>
    </location>
</feature>
<evidence type="ECO:0000313" key="3">
    <source>
        <dbReference type="Proteomes" id="UP000735302"/>
    </source>
</evidence>
<evidence type="ECO:0000256" key="1">
    <source>
        <dbReference type="SAM" id="MobiDB-lite"/>
    </source>
</evidence>
<dbReference type="Proteomes" id="UP000735302">
    <property type="component" value="Unassembled WGS sequence"/>
</dbReference>
<dbReference type="SUPFAM" id="SSF54001">
    <property type="entry name" value="Cysteine proteinases"/>
    <property type="match status" value="1"/>
</dbReference>
<organism evidence="2 3">
    <name type="scientific">Plakobranchus ocellatus</name>
    <dbReference type="NCBI Taxonomy" id="259542"/>
    <lineage>
        <taxon>Eukaryota</taxon>
        <taxon>Metazoa</taxon>
        <taxon>Spiralia</taxon>
        <taxon>Lophotrochozoa</taxon>
        <taxon>Mollusca</taxon>
        <taxon>Gastropoda</taxon>
        <taxon>Heterobranchia</taxon>
        <taxon>Euthyneura</taxon>
        <taxon>Panpulmonata</taxon>
        <taxon>Sacoglossa</taxon>
        <taxon>Placobranchoidea</taxon>
        <taxon>Plakobranchidae</taxon>
        <taxon>Plakobranchus</taxon>
    </lineage>
</organism>
<feature type="compositionally biased region" description="Basic and acidic residues" evidence="1">
    <location>
        <begin position="1319"/>
        <end position="1329"/>
    </location>
</feature>
<comment type="caution">
    <text evidence="2">The sequence shown here is derived from an EMBL/GenBank/DDBJ whole genome shotgun (WGS) entry which is preliminary data.</text>
</comment>
<name>A0AAV4BR67_9GAST</name>
<feature type="compositionally biased region" description="Polar residues" evidence="1">
    <location>
        <begin position="1233"/>
        <end position="1247"/>
    </location>
</feature>
<feature type="region of interest" description="Disordered" evidence="1">
    <location>
        <begin position="513"/>
        <end position="557"/>
    </location>
</feature>